<dbReference type="AlphaFoldDB" id="A0A2R5EKU6"/>
<dbReference type="InterPro" id="IPR002347">
    <property type="entry name" value="SDR_fam"/>
</dbReference>
<accession>A0A2R5EKU6</accession>
<dbReference type="PRINTS" id="PR00081">
    <property type="entry name" value="GDHRDH"/>
</dbReference>
<evidence type="ECO:0000313" key="4">
    <source>
        <dbReference type="Proteomes" id="UP000245202"/>
    </source>
</evidence>
<dbReference type="PANTHER" id="PTHR24321">
    <property type="entry name" value="DEHYDROGENASES, SHORT CHAIN"/>
    <property type="match status" value="1"/>
</dbReference>
<proteinExistence type="inferred from homology"/>
<keyword evidence="4" id="KW-1185">Reference proteome</keyword>
<name>A0A2R5EKU6_9BACL</name>
<comment type="similarity">
    <text evidence="1">Belongs to the short-chain dehydrogenases/reductases (SDR) family.</text>
</comment>
<dbReference type="RefSeq" id="WP_108992358.1">
    <property type="nucleotide sequence ID" value="NZ_BDQX01000085.1"/>
</dbReference>
<dbReference type="Proteomes" id="UP000245202">
    <property type="component" value="Unassembled WGS sequence"/>
</dbReference>
<protein>
    <submittedName>
        <fullName evidence="3">Short-chain dehydrogenase</fullName>
    </submittedName>
</protein>
<dbReference type="InterPro" id="IPR020904">
    <property type="entry name" value="Sc_DH/Rdtase_CS"/>
</dbReference>
<evidence type="ECO:0000256" key="2">
    <source>
        <dbReference type="ARBA" id="ARBA00023002"/>
    </source>
</evidence>
<dbReference type="FunFam" id="3.40.50.720:FF:000084">
    <property type="entry name" value="Short-chain dehydrogenase reductase"/>
    <property type="match status" value="1"/>
</dbReference>
<dbReference type="Pfam" id="PF13561">
    <property type="entry name" value="adh_short_C2"/>
    <property type="match status" value="1"/>
</dbReference>
<evidence type="ECO:0000313" key="3">
    <source>
        <dbReference type="EMBL" id="GBG07270.1"/>
    </source>
</evidence>
<dbReference type="SUPFAM" id="SSF51735">
    <property type="entry name" value="NAD(P)-binding Rossmann-fold domains"/>
    <property type="match status" value="1"/>
</dbReference>
<dbReference type="GO" id="GO:0008206">
    <property type="term" value="P:bile acid metabolic process"/>
    <property type="evidence" value="ECO:0007669"/>
    <property type="project" value="UniProtKB-ARBA"/>
</dbReference>
<dbReference type="PANTHER" id="PTHR24321:SF11">
    <property type="entry name" value="BLR0893 PROTEIN"/>
    <property type="match status" value="1"/>
</dbReference>
<organism evidence="3 4">
    <name type="scientific">Paenibacillus agaridevorans</name>
    <dbReference type="NCBI Taxonomy" id="171404"/>
    <lineage>
        <taxon>Bacteria</taxon>
        <taxon>Bacillati</taxon>
        <taxon>Bacillota</taxon>
        <taxon>Bacilli</taxon>
        <taxon>Bacillales</taxon>
        <taxon>Paenibacillaceae</taxon>
        <taxon>Paenibacillus</taxon>
    </lineage>
</organism>
<gene>
    <name evidence="3" type="ORF">PAT3040_01818</name>
</gene>
<dbReference type="EMBL" id="BDQX01000085">
    <property type="protein sequence ID" value="GBG07270.1"/>
    <property type="molecule type" value="Genomic_DNA"/>
</dbReference>
<dbReference type="CDD" id="cd05233">
    <property type="entry name" value="SDR_c"/>
    <property type="match status" value="1"/>
</dbReference>
<dbReference type="Gene3D" id="3.40.50.720">
    <property type="entry name" value="NAD(P)-binding Rossmann-like Domain"/>
    <property type="match status" value="1"/>
</dbReference>
<dbReference type="PROSITE" id="PS00061">
    <property type="entry name" value="ADH_SHORT"/>
    <property type="match status" value="1"/>
</dbReference>
<dbReference type="PRINTS" id="PR00080">
    <property type="entry name" value="SDRFAMILY"/>
</dbReference>
<comment type="caution">
    <text evidence="3">The sequence shown here is derived from an EMBL/GenBank/DDBJ whole genome shotgun (WGS) entry which is preliminary data.</text>
</comment>
<dbReference type="InterPro" id="IPR036291">
    <property type="entry name" value="NAD(P)-bd_dom_sf"/>
</dbReference>
<reference evidence="3 4" key="1">
    <citation type="submission" date="2017-08" db="EMBL/GenBank/DDBJ databases">
        <title>Substantial Increase in Enzyme Production by Combined Drug-Resistance Mutations in Paenibacillus agaridevorans.</title>
        <authorList>
            <person name="Tanaka Y."/>
            <person name="Funane K."/>
            <person name="Hosaka T."/>
            <person name="Shiwa Y."/>
            <person name="Fujita N."/>
            <person name="Miyazaki T."/>
            <person name="Yoshikawa H."/>
            <person name="Murakami K."/>
            <person name="Kasahara K."/>
            <person name="Inaoka T."/>
            <person name="Hiraga Y."/>
            <person name="Ochi K."/>
        </authorList>
    </citation>
    <scope>NUCLEOTIDE SEQUENCE [LARGE SCALE GENOMIC DNA]</scope>
    <source>
        <strain evidence="3 4">T-3040</strain>
    </source>
</reference>
<dbReference type="GO" id="GO:0016491">
    <property type="term" value="F:oxidoreductase activity"/>
    <property type="evidence" value="ECO:0007669"/>
    <property type="project" value="UniProtKB-KW"/>
</dbReference>
<keyword evidence="2" id="KW-0560">Oxidoreductase</keyword>
<sequence>MNKQFEGKVAIVTGGTKGIGGACTRLFAERGAKVVFTGRDENTGLELEKELQRNGYEVKFAQCDVSNESDIIHIVNLAVQRFNQIDILVNNAATHLSKLMHEYTEEDFNTIINTNLRNYFLHSKYAIPHLLITKGAIVNISSSTGKVGQYAGSLYSATKGAINAFTKSVALDYARSNVRANAILPAYVDTPLLRAWINQQADPVATEQSLSNCHALGHISSSEEIAAVAAFLASDDASTITGSIIDADGGATLEYSPAVIKFRG</sequence>
<evidence type="ECO:0000256" key="1">
    <source>
        <dbReference type="ARBA" id="ARBA00006484"/>
    </source>
</evidence>